<dbReference type="Proteomes" id="UP000020406">
    <property type="component" value="Unassembled WGS sequence"/>
</dbReference>
<dbReference type="KEGG" id="xtw:AB672_09900"/>
<name>Z9JL43_9GAMM</name>
<dbReference type="STRING" id="1444770.AF72_02915"/>
<gene>
    <name evidence="1" type="ORF">AF72_02915</name>
</gene>
<dbReference type="EMBL" id="JDSQ01000004">
    <property type="protein sequence ID" value="EWS78914.1"/>
    <property type="molecule type" value="Genomic_DNA"/>
</dbReference>
<evidence type="ECO:0000313" key="1">
    <source>
        <dbReference type="EMBL" id="EWS78914.1"/>
    </source>
</evidence>
<comment type="caution">
    <text evidence="1">The sequence shown here is derived from an EMBL/GenBank/DDBJ whole genome shotgun (WGS) entry which is preliminary data.</text>
</comment>
<dbReference type="PATRIC" id="fig|1444770.3.peg.707"/>
<proteinExistence type="predicted"/>
<evidence type="ECO:0000313" key="2">
    <source>
        <dbReference type="Proteomes" id="UP000020406"/>
    </source>
</evidence>
<protein>
    <submittedName>
        <fullName evidence="1">Uncharacterized protein</fullName>
    </submittedName>
</protein>
<sequence length="76" mass="8054">MVGIFVIFLVVLGDAGKNGFPYVLIDLAAVSGGVFSVADMTGSQCCLFQHLSHQVMSAPECFSVLNMRSAMLKVAL</sequence>
<reference evidence="1 2" key="1">
    <citation type="journal article" date="2014" name="Genome Announc.">
        <title>Draft Genome Sequence of Xylella fastidiosa Pear Leaf Scorch Strain in Taiwan.</title>
        <authorList>
            <person name="Su C.C."/>
            <person name="Deng W.L."/>
            <person name="Jan F.J."/>
            <person name="Chang C.J."/>
            <person name="Huang H."/>
            <person name="Chen J."/>
        </authorList>
    </citation>
    <scope>NUCLEOTIDE SEQUENCE [LARGE SCALE GENOMIC DNA]</scope>
    <source>
        <strain evidence="1 2">PLS229</strain>
    </source>
</reference>
<dbReference type="AlphaFoldDB" id="Z9JL43"/>
<organism evidence="1 2">
    <name type="scientific">Xylella taiwanensis</name>
    <dbReference type="NCBI Taxonomy" id="1444770"/>
    <lineage>
        <taxon>Bacteria</taxon>
        <taxon>Pseudomonadati</taxon>
        <taxon>Pseudomonadota</taxon>
        <taxon>Gammaproteobacteria</taxon>
        <taxon>Lysobacterales</taxon>
        <taxon>Lysobacteraceae</taxon>
        <taxon>Xylella</taxon>
    </lineage>
</organism>
<accession>Z9JL43</accession>